<feature type="transmembrane region" description="Helical" evidence="1">
    <location>
        <begin position="32"/>
        <end position="50"/>
    </location>
</feature>
<keyword evidence="1" id="KW-0472">Membrane</keyword>
<organism evidence="2 3">
    <name type="scientific">Peribacillus psychrosaccharolyticus</name>
    <name type="common">Bacillus psychrosaccharolyticus</name>
    <dbReference type="NCBI Taxonomy" id="1407"/>
    <lineage>
        <taxon>Bacteria</taxon>
        <taxon>Bacillati</taxon>
        <taxon>Bacillota</taxon>
        <taxon>Bacilli</taxon>
        <taxon>Bacillales</taxon>
        <taxon>Bacillaceae</taxon>
        <taxon>Peribacillus</taxon>
    </lineage>
</organism>
<gene>
    <name evidence="2" type="ORF">I6J18_00765</name>
</gene>
<dbReference type="AlphaFoldDB" id="A0A974NMY6"/>
<evidence type="ECO:0000313" key="2">
    <source>
        <dbReference type="EMBL" id="QQT00518.1"/>
    </source>
</evidence>
<dbReference type="EMBL" id="CP068053">
    <property type="protein sequence ID" value="QQT00518.1"/>
    <property type="molecule type" value="Genomic_DNA"/>
</dbReference>
<reference evidence="2 3" key="1">
    <citation type="submission" date="2021-01" db="EMBL/GenBank/DDBJ databases">
        <title>FDA dAtabase for Regulatory Grade micrObial Sequences (FDA-ARGOS): Supporting development and validation of Infectious Disease Dx tests.</title>
        <authorList>
            <person name="Nelson B."/>
            <person name="Plummer A."/>
            <person name="Tallon L."/>
            <person name="Sadzewicz L."/>
            <person name="Zhao X."/>
            <person name="Boylan J."/>
            <person name="Ott S."/>
            <person name="Bowen H."/>
            <person name="Vavikolanu K."/>
            <person name="Mehta A."/>
            <person name="Aluvathingal J."/>
            <person name="Nadendla S."/>
            <person name="Myers T."/>
            <person name="Yan Y."/>
            <person name="Sichtig H."/>
        </authorList>
    </citation>
    <scope>NUCLEOTIDE SEQUENCE [LARGE SCALE GENOMIC DNA]</scope>
    <source>
        <strain evidence="2 3">FDAARGOS_1161</strain>
    </source>
</reference>
<dbReference type="KEGG" id="ppsr:I6J18_00765"/>
<dbReference type="RefSeq" id="WP_152526533.1">
    <property type="nucleotide sequence ID" value="NZ_CP068053.1"/>
</dbReference>
<keyword evidence="1" id="KW-1133">Transmembrane helix</keyword>
<keyword evidence="3" id="KW-1185">Reference proteome</keyword>
<evidence type="ECO:0000256" key="1">
    <source>
        <dbReference type="SAM" id="Phobius"/>
    </source>
</evidence>
<feature type="transmembrane region" description="Helical" evidence="1">
    <location>
        <begin position="9"/>
        <end position="26"/>
    </location>
</feature>
<sequence length="216" mass="25504">MEGFTIKQNIMLYTIAIFIGGAYGYFGYPFWMFLLTVIPFALLFLFIKLYPVFFTENMNQVEAYLLANKKKPIYAFYYALANRRNEEVEVSFTLTISKVKSVPGKAQLQTIYHLYKGNPEKAREYLPELKPMDVKHYYDAMLSIEEGQLSTARFLKERIKKQWYKDAIEAEINLKEGNYLEAYKFSELAVSNTKGLQRYILVKNYEQEKLKELFTR</sequence>
<protein>
    <submittedName>
        <fullName evidence="2">Uncharacterized protein</fullName>
    </submittedName>
</protein>
<keyword evidence="1" id="KW-0812">Transmembrane</keyword>
<dbReference type="Proteomes" id="UP000595254">
    <property type="component" value="Chromosome"/>
</dbReference>
<evidence type="ECO:0000313" key="3">
    <source>
        <dbReference type="Proteomes" id="UP000595254"/>
    </source>
</evidence>
<name>A0A974NMY6_PERPY</name>
<accession>A0A974NMY6</accession>
<proteinExistence type="predicted"/>